<dbReference type="EMBL" id="JALNTZ010000007">
    <property type="protein sequence ID" value="KAJ3646798.1"/>
    <property type="molecule type" value="Genomic_DNA"/>
</dbReference>
<dbReference type="SUPFAM" id="SSF56219">
    <property type="entry name" value="DNase I-like"/>
    <property type="match status" value="1"/>
</dbReference>
<accession>A0AA38HYF6</accession>
<dbReference type="InterPro" id="IPR036691">
    <property type="entry name" value="Endo/exonu/phosph_ase_sf"/>
</dbReference>
<comment type="caution">
    <text evidence="1">The sequence shown here is derived from an EMBL/GenBank/DDBJ whole genome shotgun (WGS) entry which is preliminary data.</text>
</comment>
<evidence type="ECO:0000313" key="2">
    <source>
        <dbReference type="Proteomes" id="UP001168821"/>
    </source>
</evidence>
<evidence type="ECO:0008006" key="3">
    <source>
        <dbReference type="Google" id="ProtNLM"/>
    </source>
</evidence>
<name>A0AA38HYF6_9CUCU</name>
<reference evidence="1" key="1">
    <citation type="journal article" date="2023" name="G3 (Bethesda)">
        <title>Whole genome assemblies of Zophobas morio and Tenebrio molitor.</title>
        <authorList>
            <person name="Kaur S."/>
            <person name="Stinson S.A."/>
            <person name="diCenzo G.C."/>
        </authorList>
    </citation>
    <scope>NUCLEOTIDE SEQUENCE</scope>
    <source>
        <strain evidence="1">QUZm001</strain>
    </source>
</reference>
<dbReference type="AlphaFoldDB" id="A0AA38HYF6"/>
<proteinExistence type="predicted"/>
<sequence length="82" mass="10025">MGKKNGEDKRGLKLLFWNIAGLKKKDHLFWDYVKNFDYVGLTETWILERDWNKLKNVLPKEFQWKLQEEKKKNARVERKVES</sequence>
<evidence type="ECO:0000313" key="1">
    <source>
        <dbReference type="EMBL" id="KAJ3646798.1"/>
    </source>
</evidence>
<keyword evidence="2" id="KW-1185">Reference proteome</keyword>
<gene>
    <name evidence="1" type="ORF">Zmor_024370</name>
</gene>
<protein>
    <recommendedName>
        <fullName evidence="3">Endonuclease/exonuclease/phosphatase domain-containing protein</fullName>
    </recommendedName>
</protein>
<organism evidence="1 2">
    <name type="scientific">Zophobas morio</name>
    <dbReference type="NCBI Taxonomy" id="2755281"/>
    <lineage>
        <taxon>Eukaryota</taxon>
        <taxon>Metazoa</taxon>
        <taxon>Ecdysozoa</taxon>
        <taxon>Arthropoda</taxon>
        <taxon>Hexapoda</taxon>
        <taxon>Insecta</taxon>
        <taxon>Pterygota</taxon>
        <taxon>Neoptera</taxon>
        <taxon>Endopterygota</taxon>
        <taxon>Coleoptera</taxon>
        <taxon>Polyphaga</taxon>
        <taxon>Cucujiformia</taxon>
        <taxon>Tenebrionidae</taxon>
        <taxon>Zophobas</taxon>
    </lineage>
</organism>
<dbReference type="Proteomes" id="UP001168821">
    <property type="component" value="Unassembled WGS sequence"/>
</dbReference>